<keyword evidence="3" id="KW-1185">Reference proteome</keyword>
<dbReference type="EMBL" id="CAUYUJ010015086">
    <property type="protein sequence ID" value="CAK0849735.1"/>
    <property type="molecule type" value="Genomic_DNA"/>
</dbReference>
<gene>
    <name evidence="2" type="ORF">PCOR1329_LOCUS42350</name>
</gene>
<reference evidence="2" key="1">
    <citation type="submission" date="2023-10" db="EMBL/GenBank/DDBJ databases">
        <authorList>
            <person name="Chen Y."/>
            <person name="Shah S."/>
            <person name="Dougan E. K."/>
            <person name="Thang M."/>
            <person name="Chan C."/>
        </authorList>
    </citation>
    <scope>NUCLEOTIDE SEQUENCE [LARGE SCALE GENOMIC DNA]</scope>
</reference>
<feature type="transmembrane region" description="Helical" evidence="1">
    <location>
        <begin position="216"/>
        <end position="234"/>
    </location>
</feature>
<evidence type="ECO:0000256" key="1">
    <source>
        <dbReference type="SAM" id="Phobius"/>
    </source>
</evidence>
<keyword evidence="1" id="KW-1133">Transmembrane helix</keyword>
<evidence type="ECO:0000313" key="2">
    <source>
        <dbReference type="EMBL" id="CAK0849735.1"/>
    </source>
</evidence>
<protein>
    <submittedName>
        <fullName evidence="2">Uncharacterized protein</fullName>
    </submittedName>
</protein>
<keyword evidence="1" id="KW-0472">Membrane</keyword>
<proteinExistence type="predicted"/>
<keyword evidence="1" id="KW-0812">Transmembrane</keyword>
<comment type="caution">
    <text evidence="2">The sequence shown here is derived from an EMBL/GenBank/DDBJ whole genome shotgun (WGS) entry which is preliminary data.</text>
</comment>
<organism evidence="2 3">
    <name type="scientific">Prorocentrum cordatum</name>
    <dbReference type="NCBI Taxonomy" id="2364126"/>
    <lineage>
        <taxon>Eukaryota</taxon>
        <taxon>Sar</taxon>
        <taxon>Alveolata</taxon>
        <taxon>Dinophyceae</taxon>
        <taxon>Prorocentrales</taxon>
        <taxon>Prorocentraceae</taxon>
        <taxon>Prorocentrum</taxon>
    </lineage>
</organism>
<dbReference type="Proteomes" id="UP001189429">
    <property type="component" value="Unassembled WGS sequence"/>
</dbReference>
<name>A0ABN9TU52_9DINO</name>
<sequence>MCASQLACEEAPSPEGKKVGWKTRPQLVILDHGLYYDLGENDVRAHFCRYWKACCAKDSATMDAIGRRFAGELRRFLPMVLCPWFVFGGTGVSLGEIITAAKGQLPDTVGIRDIADFVMATRDGGANLIGLLHSLGYTRGLLNDLGFSEHQRVSTMLKYAVLGDTAEPPAVPPPLTACQQAWVRWRVLVLSGHIRIMEPIARPLIRYAKAENAPPLWLVASFPVLLAAVGVGFLSRIRAASPSFTWLGWLQTGRALKDGAA</sequence>
<accession>A0ABN9TU52</accession>
<evidence type="ECO:0000313" key="3">
    <source>
        <dbReference type="Proteomes" id="UP001189429"/>
    </source>
</evidence>